<dbReference type="InterPro" id="IPR036415">
    <property type="entry name" value="Lamin_tail_dom_sf"/>
</dbReference>
<evidence type="ECO:0000313" key="3">
    <source>
        <dbReference type="Proteomes" id="UP000182229"/>
    </source>
</evidence>
<evidence type="ECO:0000259" key="1">
    <source>
        <dbReference type="PROSITE" id="PS51841"/>
    </source>
</evidence>
<dbReference type="PROSITE" id="PS51257">
    <property type="entry name" value="PROKAR_LIPOPROTEIN"/>
    <property type="match status" value="1"/>
</dbReference>
<keyword evidence="2" id="KW-0540">Nuclease</keyword>
<dbReference type="OrthoDB" id="5508071at2"/>
<dbReference type="STRING" id="83449.BON30_11720"/>
<dbReference type="Gene3D" id="3.60.10.10">
    <property type="entry name" value="Endonuclease/exonuclease/phosphatase"/>
    <property type="match status" value="1"/>
</dbReference>
<dbReference type="Proteomes" id="UP000182229">
    <property type="component" value="Unassembled WGS sequence"/>
</dbReference>
<keyword evidence="2" id="KW-0255">Endonuclease</keyword>
<dbReference type="InterPro" id="IPR036691">
    <property type="entry name" value="Endo/exonu/phosph_ase_sf"/>
</dbReference>
<feature type="domain" description="LTD" evidence="1">
    <location>
        <begin position="401"/>
        <end position="526"/>
    </location>
</feature>
<dbReference type="PROSITE" id="PS51841">
    <property type="entry name" value="LTD"/>
    <property type="match status" value="1"/>
</dbReference>
<proteinExistence type="predicted"/>
<name>A0A1L9BGV0_9BACT</name>
<gene>
    <name evidence="2" type="ORF">BON30_11720</name>
</gene>
<keyword evidence="2" id="KW-0378">Hydrolase</keyword>
<dbReference type="EMBL" id="MPIN01000002">
    <property type="protein sequence ID" value="OJH41514.1"/>
    <property type="molecule type" value="Genomic_DNA"/>
</dbReference>
<dbReference type="Pfam" id="PF00932">
    <property type="entry name" value="LTD"/>
    <property type="match status" value="1"/>
</dbReference>
<comment type="caution">
    <text evidence="2">The sequence shown here is derived from an EMBL/GenBank/DDBJ whole genome shotgun (WGS) entry which is preliminary data.</text>
</comment>
<dbReference type="InterPro" id="IPR005135">
    <property type="entry name" value="Endo/exonuclease/phosphatase"/>
</dbReference>
<protein>
    <submittedName>
        <fullName evidence="2">Endonuclease</fullName>
    </submittedName>
</protein>
<dbReference type="AlphaFoldDB" id="A0A1L9BGV0"/>
<reference evidence="2 3" key="2">
    <citation type="submission" date="2016-12" db="EMBL/GenBank/DDBJ databases">
        <title>Draft Genome Sequence of Cystobacter ferrugineus Strain Cbfe23.</title>
        <authorList>
            <person name="Akbar S."/>
            <person name="Dowd S.E."/>
            <person name="Stevens D.C."/>
        </authorList>
    </citation>
    <scope>NUCLEOTIDE SEQUENCE [LARGE SCALE GENOMIC DNA]</scope>
    <source>
        <strain evidence="2 3">Cbfe23</strain>
    </source>
</reference>
<dbReference type="SUPFAM" id="SSF74853">
    <property type="entry name" value="Lamin A/C globular tail domain"/>
    <property type="match status" value="1"/>
</dbReference>
<dbReference type="Gene3D" id="2.60.40.1260">
    <property type="entry name" value="Lamin Tail domain"/>
    <property type="match status" value="1"/>
</dbReference>
<dbReference type="InterPro" id="IPR001322">
    <property type="entry name" value="Lamin_tail_dom"/>
</dbReference>
<dbReference type="SUPFAM" id="SSF56219">
    <property type="entry name" value="DNase I-like"/>
    <property type="match status" value="1"/>
</dbReference>
<reference evidence="3" key="1">
    <citation type="submission" date="2016-11" db="EMBL/GenBank/DDBJ databases">
        <authorList>
            <person name="Shukria A."/>
            <person name="Stevens D.C."/>
        </authorList>
    </citation>
    <scope>NUCLEOTIDE SEQUENCE [LARGE SCALE GENOMIC DNA]</scope>
    <source>
        <strain evidence="3">Cbfe23</strain>
    </source>
</reference>
<accession>A0A1L9BGV0</accession>
<keyword evidence="3" id="KW-1185">Reference proteome</keyword>
<dbReference type="Pfam" id="PF03372">
    <property type="entry name" value="Exo_endo_phos"/>
    <property type="match status" value="1"/>
</dbReference>
<dbReference type="GO" id="GO:0004519">
    <property type="term" value="F:endonuclease activity"/>
    <property type="evidence" value="ECO:0007669"/>
    <property type="project" value="UniProtKB-KW"/>
</dbReference>
<organism evidence="2 3">
    <name type="scientific">Cystobacter ferrugineus</name>
    <dbReference type="NCBI Taxonomy" id="83449"/>
    <lineage>
        <taxon>Bacteria</taxon>
        <taxon>Pseudomonadati</taxon>
        <taxon>Myxococcota</taxon>
        <taxon>Myxococcia</taxon>
        <taxon>Myxococcales</taxon>
        <taxon>Cystobacterineae</taxon>
        <taxon>Archangiaceae</taxon>
        <taxon>Cystobacter</taxon>
    </lineage>
</organism>
<evidence type="ECO:0000313" key="2">
    <source>
        <dbReference type="EMBL" id="OJH41514.1"/>
    </source>
</evidence>
<sequence>MRMTKTSPRNTPLDRRWLSSALAFTLMACGATPQEEAEESATRIEEAELAGTTRVRLMAANISSGNYQSYDPGHGTRIFQGTRPDVVMIQEFNYGDNSATAIRSFVNTAFGSSFYYYREAGAQIPNGVISRYPIVASGEWDDNQVDNRDFAWARIDIPGPKDLWVVSVHLLTASSTVRNTEASNLVNFIKANVPTGDFLVIGGDFNTDSRSESCFSTFSSVVSTASPYPADKNGNGNTNASRAKPYDHVLVNSALRTYQTATVIGSSSFSGGLVVDTRVYSPLSEISPAQSADSGATNMQHMAVIKDFLVPSDSTTAGITVLSPNGGESWTTGSTRAITWSASGVTNVKLEYTLNGSTWTTLTSSTPASAGSYSWTVPTTATTTARVRVSDASNSVLTDSSDAAFTLTSSSGGGSAQVRINEVLANEAGSDVNGEFIELVNTGTAAADLSGWTLSDATGTRHTFASGTSLAAGKAIVVFGAAAGIPSGVTNAVGASTAQLNLSNSGDTVTLKTSAGTTADTVTYGSALSGTDGVSFNRNPDVTGTSFSLHTSVAGTSSSPGKRANGTTF</sequence>